<keyword evidence="4" id="KW-1185">Reference proteome</keyword>
<dbReference type="Pfam" id="PF16507">
    <property type="entry name" value="HEAT_PSME4_mid"/>
    <property type="match status" value="1"/>
</dbReference>
<evidence type="ECO:0000256" key="1">
    <source>
        <dbReference type="SAM" id="MobiDB-lite"/>
    </source>
</evidence>
<dbReference type="AlphaFoldDB" id="A0A4P9W4P0"/>
<sequence length="737" mass="81231">MLSLFLPIETPPPLHPSLVGVSPAPPAFYWIPQFFSLSALVTHDPGFDSIFVGLLASLAEEHVGAPANVAWTEDQVRTVFSIGLKNLDLPVGSGSTGRSTGAGGTAALFGSSGKKVESFAQFIVYTIYPVNGDSVSDLPVPATNTLQHLRDLLQAVENYFHPSNSGAWNRSLARLISKLASEFFKRFRDEASPECKTPAHLKLTREINREFVLILRPVTYLAMFGKDALAIYSAHLALKYLAWIEPSLIFPGLLDRIYPALETVNETHRTITCIGALWATCTPLFQRSHYPEGGQHLPQLLTLVLPGIDVNDPTKTAQTLMFIVHAAMAAPIWDLTRSGASGGGPEGREEADELCRLGTGVYEDWVMMFFDRVFAMFENLPQQHGNEVKKTVESSLIQQLLYTCEVVLNQLSPEIEDLAIKKIGDFARENVLPNATKAMGTLIMVAGHSSPAKKLAAFFPLACDRLLTELQNGAASDPTLGSSITTAHPFGFASMSDATFHWFQCMLIGAVDNTGAEILPYKERLLEVIAECVERCRSRRGYKWVGKLIKGVLGSLTRVYPKDERSFDKEKWNNREFMTRSYLHWAEPCDLDSINIDWHIPSPAELSLALTLIDTYVPLAIKNLRELVARRSATSPVSPSTSSATEQQIDRSDFARWLNYLRNMIAGMDALVPPESPAKDNEESAEADGDEEGGLGIGRRQRRPVTAGYCFTDPEDPSCKRIVALREEIGDCLGDLV</sequence>
<evidence type="ECO:0000259" key="2">
    <source>
        <dbReference type="Pfam" id="PF16507"/>
    </source>
</evidence>
<dbReference type="InterPro" id="IPR032430">
    <property type="entry name" value="Blm10_mid"/>
</dbReference>
<dbReference type="GO" id="GO:0005634">
    <property type="term" value="C:nucleus"/>
    <property type="evidence" value="ECO:0007669"/>
    <property type="project" value="TreeGrafter"/>
</dbReference>
<reference evidence="4" key="1">
    <citation type="journal article" date="2018" name="Nat. Microbiol.">
        <title>Leveraging single-cell genomics to expand the fungal tree of life.</title>
        <authorList>
            <person name="Ahrendt S.R."/>
            <person name="Quandt C.A."/>
            <person name="Ciobanu D."/>
            <person name="Clum A."/>
            <person name="Salamov A."/>
            <person name="Andreopoulos B."/>
            <person name="Cheng J.F."/>
            <person name="Woyke T."/>
            <person name="Pelin A."/>
            <person name="Henrissat B."/>
            <person name="Reynolds N.K."/>
            <person name="Benny G.L."/>
            <person name="Smith M.E."/>
            <person name="James T.Y."/>
            <person name="Grigoriev I.V."/>
        </authorList>
    </citation>
    <scope>NUCLEOTIDE SEQUENCE [LARGE SCALE GENOMIC DNA]</scope>
</reference>
<name>A0A4P9W4P0_9FUNG</name>
<protein>
    <recommendedName>
        <fullName evidence="2">Proteasome activator Blm10 middle HEAT repeats region domain-containing protein</fullName>
    </recommendedName>
</protein>
<gene>
    <name evidence="3" type="ORF">BDK51DRAFT_30739</name>
</gene>
<dbReference type="GO" id="GO:0070628">
    <property type="term" value="F:proteasome binding"/>
    <property type="evidence" value="ECO:0007669"/>
    <property type="project" value="InterPro"/>
</dbReference>
<feature type="compositionally biased region" description="Acidic residues" evidence="1">
    <location>
        <begin position="683"/>
        <end position="693"/>
    </location>
</feature>
<dbReference type="EMBL" id="KZ998356">
    <property type="protein sequence ID" value="RKO86253.1"/>
    <property type="molecule type" value="Genomic_DNA"/>
</dbReference>
<accession>A0A4P9W4P0</accession>
<dbReference type="GO" id="GO:0016504">
    <property type="term" value="F:peptidase activator activity"/>
    <property type="evidence" value="ECO:0007669"/>
    <property type="project" value="InterPro"/>
</dbReference>
<feature type="region of interest" description="Disordered" evidence="1">
    <location>
        <begin position="671"/>
        <end position="699"/>
    </location>
</feature>
<dbReference type="GO" id="GO:0005829">
    <property type="term" value="C:cytosol"/>
    <property type="evidence" value="ECO:0007669"/>
    <property type="project" value="TreeGrafter"/>
</dbReference>
<feature type="non-terminal residue" evidence="3">
    <location>
        <position position="737"/>
    </location>
</feature>
<dbReference type="PANTHER" id="PTHR32170">
    <property type="entry name" value="PROTEASOME ACTIVATOR COMPLEX SUBUNIT 4"/>
    <property type="match status" value="1"/>
</dbReference>
<feature type="domain" description="Proteasome activator Blm10 middle HEAT repeats region" evidence="2">
    <location>
        <begin position="149"/>
        <end position="671"/>
    </location>
</feature>
<organism evidence="3 4">
    <name type="scientific">Blyttiomyces helicus</name>
    <dbReference type="NCBI Taxonomy" id="388810"/>
    <lineage>
        <taxon>Eukaryota</taxon>
        <taxon>Fungi</taxon>
        <taxon>Fungi incertae sedis</taxon>
        <taxon>Chytridiomycota</taxon>
        <taxon>Chytridiomycota incertae sedis</taxon>
        <taxon>Chytridiomycetes</taxon>
        <taxon>Chytridiomycetes incertae sedis</taxon>
        <taxon>Blyttiomyces</taxon>
    </lineage>
</organism>
<dbReference type="GO" id="GO:0010499">
    <property type="term" value="P:proteasomal ubiquitin-independent protein catabolic process"/>
    <property type="evidence" value="ECO:0007669"/>
    <property type="project" value="TreeGrafter"/>
</dbReference>
<dbReference type="PANTHER" id="PTHR32170:SF3">
    <property type="entry name" value="PROTEASOME ACTIVATOR COMPLEX SUBUNIT 4"/>
    <property type="match status" value="1"/>
</dbReference>
<evidence type="ECO:0000313" key="3">
    <source>
        <dbReference type="EMBL" id="RKO86253.1"/>
    </source>
</evidence>
<dbReference type="OrthoDB" id="17907at2759"/>
<proteinExistence type="predicted"/>
<evidence type="ECO:0000313" key="4">
    <source>
        <dbReference type="Proteomes" id="UP000269721"/>
    </source>
</evidence>
<dbReference type="InterPro" id="IPR035309">
    <property type="entry name" value="PSME4"/>
</dbReference>
<dbReference type="Proteomes" id="UP000269721">
    <property type="component" value="Unassembled WGS sequence"/>
</dbReference>